<organism evidence="1">
    <name type="scientific">marine sediment metagenome</name>
    <dbReference type="NCBI Taxonomy" id="412755"/>
    <lineage>
        <taxon>unclassified sequences</taxon>
        <taxon>metagenomes</taxon>
        <taxon>ecological metagenomes</taxon>
    </lineage>
</organism>
<protein>
    <submittedName>
        <fullName evidence="1">Uncharacterized protein</fullName>
    </submittedName>
</protein>
<dbReference type="AlphaFoldDB" id="X1TB10"/>
<proteinExistence type="predicted"/>
<accession>X1TB10</accession>
<sequence>MGIKLDAICKALRQKQRDSQNPQIFEEELCVAFKALGLNAQHLGGSNEP</sequence>
<name>X1TB10_9ZZZZ</name>
<reference evidence="1" key="1">
    <citation type="journal article" date="2014" name="Front. Microbiol.">
        <title>High frequency of phylogenetically diverse reductive dehalogenase-homologous genes in deep subseafloor sedimentary metagenomes.</title>
        <authorList>
            <person name="Kawai M."/>
            <person name="Futagami T."/>
            <person name="Toyoda A."/>
            <person name="Takaki Y."/>
            <person name="Nishi S."/>
            <person name="Hori S."/>
            <person name="Arai W."/>
            <person name="Tsubouchi T."/>
            <person name="Morono Y."/>
            <person name="Uchiyama I."/>
            <person name="Ito T."/>
            <person name="Fujiyama A."/>
            <person name="Inagaki F."/>
            <person name="Takami H."/>
        </authorList>
    </citation>
    <scope>NUCLEOTIDE SEQUENCE</scope>
    <source>
        <strain evidence="1">Expedition CK06-06</strain>
    </source>
</reference>
<dbReference type="EMBL" id="BARW01017592">
    <property type="protein sequence ID" value="GAJ02513.1"/>
    <property type="molecule type" value="Genomic_DNA"/>
</dbReference>
<gene>
    <name evidence="1" type="ORF">S12H4_30344</name>
</gene>
<feature type="non-terminal residue" evidence="1">
    <location>
        <position position="49"/>
    </location>
</feature>
<evidence type="ECO:0000313" key="1">
    <source>
        <dbReference type="EMBL" id="GAJ02513.1"/>
    </source>
</evidence>
<comment type="caution">
    <text evidence="1">The sequence shown here is derived from an EMBL/GenBank/DDBJ whole genome shotgun (WGS) entry which is preliminary data.</text>
</comment>